<dbReference type="Proteomes" id="UP000011135">
    <property type="component" value="Unassembled WGS sequence"/>
</dbReference>
<feature type="domain" description="Methyltransferase type 11" evidence="1">
    <location>
        <begin position="39"/>
        <end position="130"/>
    </location>
</feature>
<dbReference type="InterPro" id="IPR029063">
    <property type="entry name" value="SAM-dependent_MTases_sf"/>
</dbReference>
<dbReference type="RefSeq" id="WP_009580181.1">
    <property type="nucleotide sequence ID" value="NZ_AMZN01000043.1"/>
</dbReference>
<proteinExistence type="predicted"/>
<dbReference type="STRING" id="1237149.C900_02858"/>
<gene>
    <name evidence="2" type="ORF">C900_02858</name>
</gene>
<dbReference type="CDD" id="cd02440">
    <property type="entry name" value="AdoMet_MTases"/>
    <property type="match status" value="1"/>
</dbReference>
<dbReference type="GO" id="GO:0008757">
    <property type="term" value="F:S-adenosylmethionine-dependent methyltransferase activity"/>
    <property type="evidence" value="ECO:0007669"/>
    <property type="project" value="InterPro"/>
</dbReference>
<dbReference type="InterPro" id="IPR013216">
    <property type="entry name" value="Methyltransf_11"/>
</dbReference>
<dbReference type="EMBL" id="AMZN01000043">
    <property type="protein sequence ID" value="ELR71243.1"/>
    <property type="molecule type" value="Genomic_DNA"/>
</dbReference>
<protein>
    <recommendedName>
        <fullName evidence="1">Methyltransferase type 11 domain-containing protein</fullName>
    </recommendedName>
</protein>
<organism evidence="2 3">
    <name type="scientific">Fulvivirga imtechensis AK7</name>
    <dbReference type="NCBI Taxonomy" id="1237149"/>
    <lineage>
        <taxon>Bacteria</taxon>
        <taxon>Pseudomonadati</taxon>
        <taxon>Bacteroidota</taxon>
        <taxon>Cytophagia</taxon>
        <taxon>Cytophagales</taxon>
        <taxon>Fulvivirgaceae</taxon>
        <taxon>Fulvivirga</taxon>
    </lineage>
</organism>
<dbReference type="Gene3D" id="3.40.50.150">
    <property type="entry name" value="Vaccinia Virus protein VP39"/>
    <property type="match status" value="1"/>
</dbReference>
<dbReference type="PANTHER" id="PTHR43861">
    <property type="entry name" value="TRANS-ACONITATE 2-METHYLTRANSFERASE-RELATED"/>
    <property type="match status" value="1"/>
</dbReference>
<dbReference type="SUPFAM" id="SSF53335">
    <property type="entry name" value="S-adenosyl-L-methionine-dependent methyltransferases"/>
    <property type="match status" value="1"/>
</dbReference>
<dbReference type="OrthoDB" id="3896938at2"/>
<comment type="caution">
    <text evidence="2">The sequence shown here is derived from an EMBL/GenBank/DDBJ whole genome shotgun (WGS) entry which is preliminary data.</text>
</comment>
<reference evidence="2 3" key="1">
    <citation type="submission" date="2012-12" db="EMBL/GenBank/DDBJ databases">
        <title>Genome assembly of Fulvivirga imtechensis AK7.</title>
        <authorList>
            <person name="Nupur N."/>
            <person name="Khatri I."/>
            <person name="Kumar R."/>
            <person name="Subramanian S."/>
            <person name="Pinnaka A."/>
        </authorList>
    </citation>
    <scope>NUCLEOTIDE SEQUENCE [LARGE SCALE GENOMIC DNA]</scope>
    <source>
        <strain evidence="2 3">AK7</strain>
    </source>
</reference>
<evidence type="ECO:0000313" key="2">
    <source>
        <dbReference type="EMBL" id="ELR71243.1"/>
    </source>
</evidence>
<evidence type="ECO:0000259" key="1">
    <source>
        <dbReference type="Pfam" id="PF08241"/>
    </source>
</evidence>
<accession>L8JSU1</accession>
<dbReference type="AlphaFoldDB" id="L8JSU1"/>
<dbReference type="eggNOG" id="COG2227">
    <property type="taxonomic scope" value="Bacteria"/>
</dbReference>
<sequence length="260" mass="29906">MGVYTTEIASDKIASDNPIHQRLLKAYYLAEEYVQGDLLEIGCGEGRGIALLKDKCHSYTAIDKIEEVLDTLRKRYSDVTFIQDNIPPLHKVGDGQFDIVISFQVIEHIKKDRLFLEEIHRVLKPGGKALLTTPNIKKTLTRNPWHIREYTAGQLTQLAKEVFTKVEMKGVSGNEKVMEYYEMNKKSVQKITRFDVFNLQYKLPAPLLRIPYDLLNRLNRNKLKDSNNSLVDDIHHTDYLLVDNADEALDLFCILEKGLN</sequence>
<dbReference type="Pfam" id="PF08241">
    <property type="entry name" value="Methyltransf_11"/>
    <property type="match status" value="1"/>
</dbReference>
<keyword evidence="3" id="KW-1185">Reference proteome</keyword>
<evidence type="ECO:0000313" key="3">
    <source>
        <dbReference type="Proteomes" id="UP000011135"/>
    </source>
</evidence>
<name>L8JSU1_9BACT</name>
<dbReference type="PATRIC" id="fig|1237149.3.peg.2614"/>